<feature type="region of interest" description="Disordered" evidence="1">
    <location>
        <begin position="437"/>
        <end position="458"/>
    </location>
</feature>
<organism evidence="3 4">
    <name type="scientific">Volvox reticuliferus</name>
    <dbReference type="NCBI Taxonomy" id="1737510"/>
    <lineage>
        <taxon>Eukaryota</taxon>
        <taxon>Viridiplantae</taxon>
        <taxon>Chlorophyta</taxon>
        <taxon>core chlorophytes</taxon>
        <taxon>Chlorophyceae</taxon>
        <taxon>CS clade</taxon>
        <taxon>Chlamydomonadales</taxon>
        <taxon>Volvocaceae</taxon>
        <taxon>Volvox</taxon>
    </lineage>
</organism>
<dbReference type="PANTHER" id="PTHR44329">
    <property type="entry name" value="SERINE/THREONINE-PROTEIN KINASE TNNI3K-RELATED"/>
    <property type="match status" value="1"/>
</dbReference>
<feature type="domain" description="Protein kinase" evidence="2">
    <location>
        <begin position="1136"/>
        <end position="1600"/>
    </location>
</feature>
<dbReference type="PROSITE" id="PS00108">
    <property type="entry name" value="PROTEIN_KINASE_ST"/>
    <property type="match status" value="1"/>
</dbReference>
<dbReference type="SUPFAM" id="SSF56112">
    <property type="entry name" value="Protein kinase-like (PK-like)"/>
    <property type="match status" value="1"/>
</dbReference>
<proteinExistence type="predicted"/>
<dbReference type="SMART" id="SM00220">
    <property type="entry name" value="S_TKc"/>
    <property type="match status" value="1"/>
</dbReference>
<protein>
    <recommendedName>
        <fullName evidence="2">Protein kinase domain-containing protein</fullName>
    </recommendedName>
</protein>
<dbReference type="GO" id="GO:0005524">
    <property type="term" value="F:ATP binding"/>
    <property type="evidence" value="ECO:0007669"/>
    <property type="project" value="InterPro"/>
</dbReference>
<accession>A0A8J4D8E7</accession>
<feature type="region of interest" description="Disordered" evidence="1">
    <location>
        <begin position="520"/>
        <end position="541"/>
    </location>
</feature>
<dbReference type="GO" id="GO:0004674">
    <property type="term" value="F:protein serine/threonine kinase activity"/>
    <property type="evidence" value="ECO:0007669"/>
    <property type="project" value="TreeGrafter"/>
</dbReference>
<evidence type="ECO:0000259" key="2">
    <source>
        <dbReference type="PROSITE" id="PS50011"/>
    </source>
</evidence>
<gene>
    <name evidence="3" type="ORF">Vretimale_2906</name>
</gene>
<feature type="compositionally biased region" description="Low complexity" evidence="1">
    <location>
        <begin position="1213"/>
        <end position="1222"/>
    </location>
</feature>
<sequence length="1626" mass="165115">MRELLKGVQTQEQDLAGDSASVAFQALSELRARLACTNPQSWLAKLTEGAMLIADTCDAGLTSLLGLTASGGQASLVVLATGGPAAASLAIGEILPWDPHLTGGSASPAAPMSAGGLTAQACKWPLCYTGANTSAVSLPPWEPPPCLQTVTPNVSTTATGKEAQNGMEHTSTPQLQQPAINSMPRCLFQGNGSVTTTAAVATAAGSNVPPVSLEPWARVLVALQRALPASGPARWHVVLLPLSLQDRQVGALLLALPVGITGGCAGVAATVNLHDVNGGRNGSQKQQSPVLQSSSMTATAGVLQRGLLQHRTVMAALGQCVAECCLAPVLPALEQVCTSCALLNSCTTLQELSTCLTTTLATTLTSDLHVELMVRLALLPSKDAPQGWLFEDHTHMRGTTTSTGCAATTPSGANAHVVSTPSRSAAVSFLAVHRAAGQQQQQQQPVSPRGPIRGPMASGPAGYIARTCGAVASLGSGIGGGALSSRVPLLQAEAAKAVLESGGPVSTDDVSCAVPLTHGTVHAGQTGTTLPGGSSSNSMKRGIAGAIGSGIAHASAGANRRLQSASQSSSSRGQVRASPMSMTSTLAAALLSETAAAAANDIASSNGTGGGRISNTHPKMSHVDAGGGSTAAVAAGVANTVRLVGAVISNVHSYLQDMEQPTADVFMVLRRHGANPISASLIAIAAWSAARSSGGAGAGVHPGTSIDPLLEVKLSPRPQLTDSISSHAGIEGVGGVGGNTSVTSCTGSMQMGPWDGSLASNTNISPPAFIIYLTSAMPLPPQLLGAVRERAMALLEVLLPTAARALSSSVYDEWSFVCTQVAGGGLATAPSATGAVSEMPRSCSLVVADRAIGNGLTGTAPLHGDAALFASGGRTKMGAASSALGPNRTGPTSAAAAMAARGAGSHTTSASVSVIGTSQPLVSSRSAHGMLLSGTAARGTGGGSVLAAISSGRTCGGGSSRAGDQALQLLPPSPARSAVIDTVTREDVSSRRAHGPPSPPALRVPPSGRGSQRLSTAASSGLLGSPARQRSQLENCHTLETFASSSGLLALEEDDGACSGPDEVSGRGESRGDGTGGGANALLLNTVLSFGGDTDKAARQAQLDIMVSTYHNTLSKARHEAGALGGLHAEDDVRNLRLIKTIGTGGCSVVLLARLHAMPVAVKVILPPAEDSSDTGNEDAGASGQDGRLGGRGDKVAGEHEQDDDDADVVLLPPSGSSPSSPFTTAGLLKPPRALAALETASRSRASAAARQLQMRLLMRGARELAVMTSISHPNIVQVYSYCTRVVVLETSSGLPKLEVLEEGSLLEDPICTALIMEYCDMGSLADAIDSGAFARATRCAAAALHAAGKSRAAPSTAVGQPERNALGCVVASSGGSDFRSGSIVRPAPMVSVEAAATAGTPSMRAIYLTLLEVALALRHLHSLSLVHSDVKPANVLLRSSATDPRGFTAKLTDFGFVNLMEQRQSGCGLGLGEAAAFKDNSSSSGRAAAGRIKFAEAVGTVTHMAPELFTPGHPVDSSIDIYAFGILMWELNTGLAPYPEYAEKQFLEVPFKVVKEGLRPRFPPDTPLHFKLLAQECWAAQPVRRPTAAALVSRLQRLLDLSCGINTDRKLDDARGFIGRGGGHL</sequence>
<feature type="compositionally biased region" description="Basic and acidic residues" evidence="1">
    <location>
        <begin position="1189"/>
        <end position="1200"/>
    </location>
</feature>
<dbReference type="PANTHER" id="PTHR44329:SF289">
    <property type="entry name" value="SERINE_THREONINE-PROTEIN KINASE VIK"/>
    <property type="match status" value="1"/>
</dbReference>
<evidence type="ECO:0000256" key="1">
    <source>
        <dbReference type="SAM" id="MobiDB-lite"/>
    </source>
</evidence>
<dbReference type="PROSITE" id="PS50011">
    <property type="entry name" value="PROTEIN_KINASE_DOM"/>
    <property type="match status" value="1"/>
</dbReference>
<feature type="region of interest" description="Disordered" evidence="1">
    <location>
        <begin position="1169"/>
        <end position="1227"/>
    </location>
</feature>
<dbReference type="InterPro" id="IPR008271">
    <property type="entry name" value="Ser/Thr_kinase_AS"/>
</dbReference>
<dbReference type="EMBL" id="BNCQ01000004">
    <property type="protein sequence ID" value="GIL97169.1"/>
    <property type="molecule type" value="Genomic_DNA"/>
</dbReference>
<dbReference type="Pfam" id="PF00069">
    <property type="entry name" value="Pkinase"/>
    <property type="match status" value="1"/>
</dbReference>
<comment type="caution">
    <text evidence="3">The sequence shown here is derived from an EMBL/GenBank/DDBJ whole genome shotgun (WGS) entry which is preliminary data.</text>
</comment>
<dbReference type="InterPro" id="IPR011009">
    <property type="entry name" value="Kinase-like_dom_sf"/>
</dbReference>
<dbReference type="Proteomes" id="UP000722791">
    <property type="component" value="Unassembled WGS sequence"/>
</dbReference>
<feature type="region of interest" description="Disordered" evidence="1">
    <location>
        <begin position="953"/>
        <end position="1029"/>
    </location>
</feature>
<feature type="compositionally biased region" description="Polar residues" evidence="1">
    <location>
        <begin position="523"/>
        <end position="539"/>
    </location>
</feature>
<feature type="region of interest" description="Disordered" evidence="1">
    <location>
        <begin position="558"/>
        <end position="579"/>
    </location>
</feature>
<dbReference type="Gene3D" id="1.10.510.10">
    <property type="entry name" value="Transferase(Phosphotransferase) domain 1"/>
    <property type="match status" value="2"/>
</dbReference>
<feature type="region of interest" description="Disordered" evidence="1">
    <location>
        <begin position="1056"/>
        <end position="1077"/>
    </location>
</feature>
<evidence type="ECO:0000313" key="3">
    <source>
        <dbReference type="EMBL" id="GIL97169.1"/>
    </source>
</evidence>
<name>A0A8J4D8E7_9CHLO</name>
<dbReference type="InterPro" id="IPR051681">
    <property type="entry name" value="Ser/Thr_Kinases-Pseudokinases"/>
</dbReference>
<reference evidence="3" key="1">
    <citation type="journal article" date="2021" name="Proc. Natl. Acad. Sci. U.S.A.">
        <title>Three genomes in the algal genus Volvox reveal the fate of a haploid sex-determining region after a transition to homothallism.</title>
        <authorList>
            <person name="Yamamoto K."/>
            <person name="Hamaji T."/>
            <person name="Kawai-Toyooka H."/>
            <person name="Matsuzaki R."/>
            <person name="Takahashi F."/>
            <person name="Nishimura Y."/>
            <person name="Kawachi M."/>
            <person name="Noguchi H."/>
            <person name="Minakuchi Y."/>
            <person name="Umen J.G."/>
            <person name="Toyoda A."/>
            <person name="Nozaki H."/>
        </authorList>
    </citation>
    <scope>NUCLEOTIDE SEQUENCE</scope>
    <source>
        <strain evidence="3">NIES-3785</strain>
    </source>
</reference>
<dbReference type="InterPro" id="IPR000719">
    <property type="entry name" value="Prot_kinase_dom"/>
</dbReference>
<evidence type="ECO:0000313" key="4">
    <source>
        <dbReference type="Proteomes" id="UP000722791"/>
    </source>
</evidence>
<feature type="compositionally biased region" description="Low complexity" evidence="1">
    <location>
        <begin position="1014"/>
        <end position="1025"/>
    </location>
</feature>